<proteinExistence type="inferred from homology"/>
<evidence type="ECO:0000259" key="4">
    <source>
        <dbReference type="PROSITE" id="PS51898"/>
    </source>
</evidence>
<comment type="similarity">
    <text evidence="1">Belongs to the 'phage' integrase family.</text>
</comment>
<dbReference type="Gene3D" id="1.10.150.130">
    <property type="match status" value="1"/>
</dbReference>
<organism evidence="5 6">
    <name type="scientific">Alistipes timonensis JC136</name>
    <dbReference type="NCBI Taxonomy" id="1033731"/>
    <lineage>
        <taxon>Bacteria</taxon>
        <taxon>Pseudomonadati</taxon>
        <taxon>Bacteroidota</taxon>
        <taxon>Bacteroidia</taxon>
        <taxon>Bacteroidales</taxon>
        <taxon>Rikenellaceae</taxon>
        <taxon>Alistipes</taxon>
    </lineage>
</organism>
<dbReference type="RefSeq" id="WP_026020843.1">
    <property type="nucleotide sequence ID" value="NZ_CAEG01000017.1"/>
</dbReference>
<dbReference type="AlphaFoldDB" id="A0A1H4F1R7"/>
<gene>
    <name evidence="5" type="ORF">SAMN05444145_10912</name>
</gene>
<keyword evidence="6" id="KW-1185">Reference proteome</keyword>
<evidence type="ECO:0000256" key="2">
    <source>
        <dbReference type="ARBA" id="ARBA00023125"/>
    </source>
</evidence>
<dbReference type="GO" id="GO:0006310">
    <property type="term" value="P:DNA recombination"/>
    <property type="evidence" value="ECO:0007669"/>
    <property type="project" value="UniProtKB-KW"/>
</dbReference>
<dbReference type="InterPro" id="IPR025269">
    <property type="entry name" value="SAM-like_dom"/>
</dbReference>
<dbReference type="InterPro" id="IPR011010">
    <property type="entry name" value="DNA_brk_join_enz"/>
</dbReference>
<keyword evidence="2" id="KW-0238">DNA-binding</keyword>
<accession>A0A1H4F1R7</accession>
<evidence type="ECO:0000313" key="6">
    <source>
        <dbReference type="Proteomes" id="UP000183253"/>
    </source>
</evidence>
<evidence type="ECO:0000256" key="3">
    <source>
        <dbReference type="ARBA" id="ARBA00023172"/>
    </source>
</evidence>
<name>A0A1H4F1R7_9BACT</name>
<dbReference type="PROSITE" id="PS51898">
    <property type="entry name" value="TYR_RECOMBINASE"/>
    <property type="match status" value="1"/>
</dbReference>
<dbReference type="InterPro" id="IPR035386">
    <property type="entry name" value="Arm-DNA-bind_5"/>
</dbReference>
<protein>
    <submittedName>
        <fullName evidence="5">Site-specific recombinase XerD</fullName>
    </submittedName>
</protein>
<dbReference type="InterPro" id="IPR010998">
    <property type="entry name" value="Integrase_recombinase_N"/>
</dbReference>
<dbReference type="Proteomes" id="UP000183253">
    <property type="component" value="Unassembled WGS sequence"/>
</dbReference>
<dbReference type="Pfam" id="PF13102">
    <property type="entry name" value="Phage_int_SAM_5"/>
    <property type="match status" value="1"/>
</dbReference>
<dbReference type="PANTHER" id="PTHR30349">
    <property type="entry name" value="PHAGE INTEGRASE-RELATED"/>
    <property type="match status" value="1"/>
</dbReference>
<dbReference type="SUPFAM" id="SSF56349">
    <property type="entry name" value="DNA breaking-rejoining enzymes"/>
    <property type="match status" value="1"/>
</dbReference>
<sequence length="415" mass="48260">MKITASAVLRQDKVNAHNEAPVCIRITADRKTTYKTLFRIPITDWDAKSKEVRKTATNAGVLNLKLKTALAEYTKTAYMCDVENADAGITAIRDKIHQSCSLDLFQYAETYVQRLAEVGKFAHHAKVSSTMERFQKFTGRTTFPVNALTEKTLKDYEYHLATVRKNKPNTITANMKIIGKLVNDLYKEYRLDNTLNPFTYYKKRYVPVERVFLDETEVAAIENLKIRPTNYLYDIRNIFLFEIYTGLRISDILTLKWKNFDGKRLHKTIKKTKKTIHLPLQDKAIELIEIRKRCVLRRFEINPEDYIFPYLEYDYEQVPAKTIFTAISTTTARINKALKRIKEKAQIEKSFSTHTGRHTFSAIFLLKCNGNYYALKEFLGHGDMKTTQTYAHMLDKSKDDIIEQLNTPTSHEVRC</sequence>
<dbReference type="Pfam" id="PF17293">
    <property type="entry name" value="Arm-DNA-bind_5"/>
    <property type="match status" value="1"/>
</dbReference>
<dbReference type="STRING" id="1033731.SAMN05444145_10912"/>
<dbReference type="InterPro" id="IPR050090">
    <property type="entry name" value="Tyrosine_recombinase_XerCD"/>
</dbReference>
<dbReference type="GO" id="GO:0003677">
    <property type="term" value="F:DNA binding"/>
    <property type="evidence" value="ECO:0007669"/>
    <property type="project" value="UniProtKB-KW"/>
</dbReference>
<dbReference type="EMBL" id="FNRI01000009">
    <property type="protein sequence ID" value="SEA91193.1"/>
    <property type="molecule type" value="Genomic_DNA"/>
</dbReference>
<evidence type="ECO:0000256" key="1">
    <source>
        <dbReference type="ARBA" id="ARBA00008857"/>
    </source>
</evidence>
<dbReference type="GO" id="GO:0015074">
    <property type="term" value="P:DNA integration"/>
    <property type="evidence" value="ECO:0007669"/>
    <property type="project" value="InterPro"/>
</dbReference>
<reference evidence="5 6" key="1">
    <citation type="submission" date="2016-10" db="EMBL/GenBank/DDBJ databases">
        <authorList>
            <person name="de Groot N.N."/>
        </authorList>
    </citation>
    <scope>NUCLEOTIDE SEQUENCE [LARGE SCALE GENOMIC DNA]</scope>
    <source>
        <strain evidence="5 6">DSM 25383</strain>
    </source>
</reference>
<dbReference type="InterPro" id="IPR013762">
    <property type="entry name" value="Integrase-like_cat_sf"/>
</dbReference>
<dbReference type="OrthoDB" id="9806835at2"/>
<dbReference type="CDD" id="cd01185">
    <property type="entry name" value="INTN1_C_like"/>
    <property type="match status" value="1"/>
</dbReference>
<keyword evidence="3" id="KW-0233">DNA recombination</keyword>
<feature type="domain" description="Tyr recombinase" evidence="4">
    <location>
        <begin position="208"/>
        <end position="406"/>
    </location>
</feature>
<dbReference type="Gene3D" id="1.10.443.10">
    <property type="entry name" value="Intergrase catalytic core"/>
    <property type="match status" value="1"/>
</dbReference>
<evidence type="ECO:0000313" key="5">
    <source>
        <dbReference type="EMBL" id="SEA91193.1"/>
    </source>
</evidence>
<dbReference type="InterPro" id="IPR002104">
    <property type="entry name" value="Integrase_catalytic"/>
</dbReference>
<dbReference type="Pfam" id="PF00589">
    <property type="entry name" value="Phage_integrase"/>
    <property type="match status" value="1"/>
</dbReference>
<dbReference type="PANTHER" id="PTHR30349:SF64">
    <property type="entry name" value="PROPHAGE INTEGRASE INTD-RELATED"/>
    <property type="match status" value="1"/>
</dbReference>